<evidence type="ECO:0000313" key="1">
    <source>
        <dbReference type="EMBL" id="KIF79806.1"/>
    </source>
</evidence>
<keyword evidence="2" id="KW-1185">Reference proteome</keyword>
<organism evidence="1 2">
    <name type="scientific">Noviherbaspirillum autotrophicum</name>
    <dbReference type="NCBI Taxonomy" id="709839"/>
    <lineage>
        <taxon>Bacteria</taxon>
        <taxon>Pseudomonadati</taxon>
        <taxon>Pseudomonadota</taxon>
        <taxon>Betaproteobacteria</taxon>
        <taxon>Burkholderiales</taxon>
        <taxon>Oxalobacteraceae</taxon>
        <taxon>Noviherbaspirillum</taxon>
    </lineage>
</organism>
<protein>
    <submittedName>
        <fullName evidence="1">Uncharacterized protein</fullName>
    </submittedName>
</protein>
<reference evidence="1 2" key="1">
    <citation type="submission" date="2014-12" db="EMBL/GenBank/DDBJ databases">
        <title>Denitrispirillum autotrophicum gen. nov., sp. nov., Denitrifying, Facultatively Autotrophic Bacteria Isolated from Rice Paddy Soil.</title>
        <authorList>
            <person name="Ishii S."/>
            <person name="Ashida N."/>
            <person name="Ohno H."/>
            <person name="Otsuka S."/>
            <person name="Yokota A."/>
            <person name="Senoo K."/>
        </authorList>
    </citation>
    <scope>NUCLEOTIDE SEQUENCE [LARGE SCALE GENOMIC DNA]</scope>
    <source>
        <strain evidence="1 2">TSA66</strain>
    </source>
</reference>
<name>A0A0C2BP34_9BURK</name>
<comment type="caution">
    <text evidence="1">The sequence shown here is derived from an EMBL/GenBank/DDBJ whole genome shotgun (WGS) entry which is preliminary data.</text>
</comment>
<sequence length="178" mass="19249">MISGLALLLSACAVISESGTEEKVSFVGNAADQARQHAVLQPHNGMPLSIEFSCPTKIFSAMTSFFYPLPPVVPVGFVNKHVSYLKIRVPQDAEQAVPQIRITTYVGQQVVVPDAPKSRRADGGTTELTYALPSDCEALDNGTLEIPGFTYRNRSYPASAARLQFDSRIKTVVSYGLA</sequence>
<accession>A0A0C2BP34</accession>
<dbReference type="EMBL" id="JWJG01000028">
    <property type="protein sequence ID" value="KIF79806.1"/>
    <property type="molecule type" value="Genomic_DNA"/>
</dbReference>
<dbReference type="AlphaFoldDB" id="A0A0C2BP34"/>
<proteinExistence type="predicted"/>
<evidence type="ECO:0000313" key="2">
    <source>
        <dbReference type="Proteomes" id="UP000031572"/>
    </source>
</evidence>
<dbReference type="Proteomes" id="UP000031572">
    <property type="component" value="Unassembled WGS sequence"/>
</dbReference>
<gene>
    <name evidence="1" type="ORF">TSA66_01505</name>
</gene>